<dbReference type="EMBL" id="JACHHI010000003">
    <property type="protein sequence ID" value="MBB6477729.1"/>
    <property type="molecule type" value="Genomic_DNA"/>
</dbReference>
<dbReference type="Pfam" id="PF01435">
    <property type="entry name" value="Peptidase_M48"/>
    <property type="match status" value="1"/>
</dbReference>
<dbReference type="Gene3D" id="3.30.2010.10">
    <property type="entry name" value="Metalloproteases ('zincins'), catalytic domain"/>
    <property type="match status" value="1"/>
</dbReference>
<evidence type="ECO:0000256" key="5">
    <source>
        <dbReference type="ARBA" id="ARBA00023049"/>
    </source>
</evidence>
<dbReference type="PANTHER" id="PTHR22726">
    <property type="entry name" value="METALLOENDOPEPTIDASE OMA1"/>
    <property type="match status" value="1"/>
</dbReference>
<dbReference type="CDD" id="cd07324">
    <property type="entry name" value="M48C_Oma1-like"/>
    <property type="match status" value="1"/>
</dbReference>
<evidence type="ECO:0000256" key="6">
    <source>
        <dbReference type="RuleBase" id="RU003983"/>
    </source>
</evidence>
<evidence type="ECO:0000313" key="11">
    <source>
        <dbReference type="Proteomes" id="UP000591941"/>
    </source>
</evidence>
<evidence type="ECO:0000256" key="2">
    <source>
        <dbReference type="ARBA" id="ARBA00022723"/>
    </source>
</evidence>
<comment type="cofactor">
    <cofactor evidence="6">
        <name>Zn(2+)</name>
        <dbReference type="ChEBI" id="CHEBI:29105"/>
    </cofactor>
    <text evidence="6">Binds 1 zinc ion per subunit.</text>
</comment>
<evidence type="ECO:0000256" key="8">
    <source>
        <dbReference type="SAM" id="SignalP"/>
    </source>
</evidence>
<feature type="region of interest" description="Disordered" evidence="7">
    <location>
        <begin position="354"/>
        <end position="406"/>
    </location>
</feature>
<sequence>MFPAFRKYTAAFLAACFLTMPLAAPVEASWGGIGASVLKGAVEMGMIREQLRELDENGQEEVLANAKEQSGYYDNAAYQERAQRILDSLVKSGVPKRKYVIFVNPSDDINAYCTLAAVLSVNKGTLDVLDDQQLAFVLAHEVSHGENRDIVNGVTKKLSLAVAGSTVLSGGDSSAVQTLLMNLGLNYINNEVFTMGQEKAADDLGFTILEKTDYNLGGAPAAMRALLKKYGPGFNDGITRVIAPNSHPRNESRVTEAVNRMQAYSGNRVTVKGADVIVNDKTVLTPIKVGNYDAETRAYYVAGRLARLFHDHKMQPARLDGGSIYVGNQSLYTLSSGEDGNAIVNRLNAAVTPEAKTKEEKIDKTSEKMKKPDATKPAQDVKKAAPKKASEGNIKDRVNAILGRKN</sequence>
<dbReference type="Proteomes" id="UP000591941">
    <property type="component" value="Unassembled WGS sequence"/>
</dbReference>
<keyword evidence="3 6" id="KW-0378">Hydrolase</keyword>
<feature type="chain" id="PRO_5032991673" evidence="8">
    <location>
        <begin position="29"/>
        <end position="406"/>
    </location>
</feature>
<feature type="domain" description="Peptidase M48" evidence="9">
    <location>
        <begin position="80"/>
        <end position="258"/>
    </location>
</feature>
<dbReference type="InterPro" id="IPR001915">
    <property type="entry name" value="Peptidase_M48"/>
</dbReference>
<dbReference type="AlphaFoldDB" id="A0A841R3X4"/>
<organism evidence="10 11">
    <name type="scientific">Negativicoccus succinicivorans</name>
    <dbReference type="NCBI Taxonomy" id="620903"/>
    <lineage>
        <taxon>Bacteria</taxon>
        <taxon>Bacillati</taxon>
        <taxon>Bacillota</taxon>
        <taxon>Negativicutes</taxon>
        <taxon>Veillonellales</taxon>
        <taxon>Veillonellaceae</taxon>
        <taxon>Negativicoccus</taxon>
    </lineage>
</organism>
<evidence type="ECO:0000256" key="4">
    <source>
        <dbReference type="ARBA" id="ARBA00022833"/>
    </source>
</evidence>
<accession>A0A841R3X4</accession>
<dbReference type="InterPro" id="IPR051156">
    <property type="entry name" value="Mito/Outer_Membr_Metalloprot"/>
</dbReference>
<keyword evidence="4 6" id="KW-0862">Zinc</keyword>
<feature type="signal peptide" evidence="8">
    <location>
        <begin position="1"/>
        <end position="28"/>
    </location>
</feature>
<comment type="caution">
    <text evidence="10">The sequence shown here is derived from an EMBL/GenBank/DDBJ whole genome shotgun (WGS) entry which is preliminary data.</text>
</comment>
<evidence type="ECO:0000256" key="1">
    <source>
        <dbReference type="ARBA" id="ARBA00022670"/>
    </source>
</evidence>
<reference evidence="10 11" key="1">
    <citation type="submission" date="2020-08" db="EMBL/GenBank/DDBJ databases">
        <title>Genomic Encyclopedia of Type Strains, Phase IV (KMG-IV): sequencing the most valuable type-strain genomes for metagenomic binning, comparative biology and taxonomic classification.</title>
        <authorList>
            <person name="Goeker M."/>
        </authorList>
    </citation>
    <scope>NUCLEOTIDE SEQUENCE [LARGE SCALE GENOMIC DNA]</scope>
    <source>
        <strain evidence="10 11">DSM 21255</strain>
    </source>
</reference>
<dbReference type="RefSeq" id="WP_159822683.1">
    <property type="nucleotide sequence ID" value="NZ_CABWNB010000002.1"/>
</dbReference>
<evidence type="ECO:0000256" key="3">
    <source>
        <dbReference type="ARBA" id="ARBA00022801"/>
    </source>
</evidence>
<proteinExistence type="inferred from homology"/>
<keyword evidence="1 6" id="KW-0645">Protease</keyword>
<dbReference type="OrthoDB" id="1624239at2"/>
<protein>
    <submittedName>
        <fullName evidence="10">Putative Zn-dependent protease</fullName>
    </submittedName>
</protein>
<evidence type="ECO:0000313" key="10">
    <source>
        <dbReference type="EMBL" id="MBB6477729.1"/>
    </source>
</evidence>
<gene>
    <name evidence="10" type="ORF">HNR45_000762</name>
</gene>
<keyword evidence="2" id="KW-0479">Metal-binding</keyword>
<keyword evidence="11" id="KW-1185">Reference proteome</keyword>
<dbReference type="GO" id="GO:0051603">
    <property type="term" value="P:proteolysis involved in protein catabolic process"/>
    <property type="evidence" value="ECO:0007669"/>
    <property type="project" value="TreeGrafter"/>
</dbReference>
<keyword evidence="5 6" id="KW-0482">Metalloprotease</keyword>
<feature type="compositionally biased region" description="Basic and acidic residues" evidence="7">
    <location>
        <begin position="355"/>
        <end position="398"/>
    </location>
</feature>
<evidence type="ECO:0000259" key="9">
    <source>
        <dbReference type="Pfam" id="PF01435"/>
    </source>
</evidence>
<dbReference type="GO" id="GO:0004222">
    <property type="term" value="F:metalloendopeptidase activity"/>
    <property type="evidence" value="ECO:0007669"/>
    <property type="project" value="InterPro"/>
</dbReference>
<name>A0A841R3X4_9FIRM</name>
<dbReference type="GeneID" id="93486040"/>
<dbReference type="GO" id="GO:0046872">
    <property type="term" value="F:metal ion binding"/>
    <property type="evidence" value="ECO:0007669"/>
    <property type="project" value="UniProtKB-KW"/>
</dbReference>
<keyword evidence="8" id="KW-0732">Signal</keyword>
<dbReference type="PANTHER" id="PTHR22726:SF1">
    <property type="entry name" value="METALLOENDOPEPTIDASE OMA1, MITOCHONDRIAL"/>
    <property type="match status" value="1"/>
</dbReference>
<evidence type="ECO:0000256" key="7">
    <source>
        <dbReference type="SAM" id="MobiDB-lite"/>
    </source>
</evidence>
<dbReference type="GO" id="GO:0016020">
    <property type="term" value="C:membrane"/>
    <property type="evidence" value="ECO:0007669"/>
    <property type="project" value="TreeGrafter"/>
</dbReference>
<comment type="similarity">
    <text evidence="6">Belongs to the peptidase M48 family.</text>
</comment>